<dbReference type="Gene3D" id="3.30.450.20">
    <property type="entry name" value="PAS domain"/>
    <property type="match status" value="1"/>
</dbReference>
<evidence type="ECO:0000256" key="7">
    <source>
        <dbReference type="SAM" id="Phobius"/>
    </source>
</evidence>
<dbReference type="InterPro" id="IPR003661">
    <property type="entry name" value="HisK_dim/P_dom"/>
</dbReference>
<dbReference type="EMBL" id="VZZJ01000006">
    <property type="protein sequence ID" value="KAB1074005.1"/>
    <property type="molecule type" value="Genomic_DNA"/>
</dbReference>
<evidence type="ECO:0000256" key="1">
    <source>
        <dbReference type="ARBA" id="ARBA00000085"/>
    </source>
</evidence>
<keyword evidence="7" id="KW-0812">Transmembrane</keyword>
<keyword evidence="10" id="KW-1185">Reference proteome</keyword>
<evidence type="ECO:0000313" key="9">
    <source>
        <dbReference type="EMBL" id="KAB1074005.1"/>
    </source>
</evidence>
<organism evidence="9 10">
    <name type="scientific">Methylobacterium planeticum</name>
    <dbReference type="NCBI Taxonomy" id="2615211"/>
    <lineage>
        <taxon>Bacteria</taxon>
        <taxon>Pseudomonadati</taxon>
        <taxon>Pseudomonadota</taxon>
        <taxon>Alphaproteobacteria</taxon>
        <taxon>Hyphomicrobiales</taxon>
        <taxon>Methylobacteriaceae</taxon>
        <taxon>Methylobacterium</taxon>
    </lineage>
</organism>
<dbReference type="Gene3D" id="1.10.287.130">
    <property type="match status" value="1"/>
</dbReference>
<dbReference type="InterPro" id="IPR050595">
    <property type="entry name" value="Bact_response_regulator"/>
</dbReference>
<dbReference type="SMART" id="SM00448">
    <property type="entry name" value="REC"/>
    <property type="match status" value="1"/>
</dbReference>
<dbReference type="CDD" id="cd00156">
    <property type="entry name" value="REC"/>
    <property type="match status" value="1"/>
</dbReference>
<evidence type="ECO:0000256" key="3">
    <source>
        <dbReference type="ARBA" id="ARBA00022553"/>
    </source>
</evidence>
<accession>A0A6N6MU14</accession>
<gene>
    <name evidence="9" type="ORF">F6X51_09810</name>
</gene>
<dbReference type="AlphaFoldDB" id="A0A6N6MU14"/>
<keyword evidence="7" id="KW-0472">Membrane</keyword>
<comment type="catalytic activity">
    <reaction evidence="1">
        <text>ATP + protein L-histidine = ADP + protein N-phospho-L-histidine.</text>
        <dbReference type="EC" id="2.7.13.3"/>
    </reaction>
</comment>
<feature type="modified residue" description="4-aspartylphosphate" evidence="6">
    <location>
        <position position="752"/>
    </location>
</feature>
<dbReference type="PROSITE" id="PS50110">
    <property type="entry name" value="RESPONSE_REGULATORY"/>
    <property type="match status" value="1"/>
</dbReference>
<dbReference type="PANTHER" id="PTHR44591">
    <property type="entry name" value="STRESS RESPONSE REGULATOR PROTEIN 1"/>
    <property type="match status" value="1"/>
</dbReference>
<evidence type="ECO:0000256" key="2">
    <source>
        <dbReference type="ARBA" id="ARBA00012438"/>
    </source>
</evidence>
<evidence type="ECO:0000256" key="5">
    <source>
        <dbReference type="ARBA" id="ARBA00023163"/>
    </source>
</evidence>
<dbReference type="InterPro" id="IPR001789">
    <property type="entry name" value="Sig_transdc_resp-reg_receiver"/>
</dbReference>
<proteinExistence type="predicted"/>
<keyword evidence="5" id="KW-0804">Transcription</keyword>
<dbReference type="InterPro" id="IPR011006">
    <property type="entry name" value="CheY-like_superfamily"/>
</dbReference>
<feature type="domain" description="Response regulatory" evidence="8">
    <location>
        <begin position="702"/>
        <end position="812"/>
    </location>
</feature>
<dbReference type="Gene3D" id="3.40.50.2300">
    <property type="match status" value="1"/>
</dbReference>
<dbReference type="Pfam" id="PF00072">
    <property type="entry name" value="Response_reg"/>
    <property type="match status" value="1"/>
</dbReference>
<dbReference type="SMART" id="SM00388">
    <property type="entry name" value="HisKA"/>
    <property type="match status" value="1"/>
</dbReference>
<dbReference type="GO" id="GO:0000155">
    <property type="term" value="F:phosphorelay sensor kinase activity"/>
    <property type="evidence" value="ECO:0007669"/>
    <property type="project" value="InterPro"/>
</dbReference>
<feature type="transmembrane region" description="Helical" evidence="7">
    <location>
        <begin position="256"/>
        <end position="275"/>
    </location>
</feature>
<dbReference type="PANTHER" id="PTHR44591:SF3">
    <property type="entry name" value="RESPONSE REGULATORY DOMAIN-CONTAINING PROTEIN"/>
    <property type="match status" value="1"/>
</dbReference>
<dbReference type="EC" id="2.7.13.3" evidence="2"/>
<evidence type="ECO:0000256" key="4">
    <source>
        <dbReference type="ARBA" id="ARBA00023015"/>
    </source>
</evidence>
<feature type="transmembrane region" description="Helical" evidence="7">
    <location>
        <begin position="12"/>
        <end position="32"/>
    </location>
</feature>
<dbReference type="Proteomes" id="UP000441523">
    <property type="component" value="Unassembled WGS sequence"/>
</dbReference>
<comment type="caution">
    <text evidence="9">The sequence shown here is derived from an EMBL/GenBank/DDBJ whole genome shotgun (WGS) entry which is preliminary data.</text>
</comment>
<keyword evidence="3 6" id="KW-0597">Phosphoprotein</keyword>
<keyword evidence="7" id="KW-1133">Transmembrane helix</keyword>
<evidence type="ECO:0000313" key="10">
    <source>
        <dbReference type="Proteomes" id="UP000441523"/>
    </source>
</evidence>
<evidence type="ECO:0000259" key="8">
    <source>
        <dbReference type="PROSITE" id="PS50110"/>
    </source>
</evidence>
<sequence length="819" mass="85186">MLDSVRIPLRVLNAAQLAGIAAVAFALAWLGLGVADSHPGSGAAEQAVLAAARAYAQAIDQGLHAVETDARNATLFLRPGDAALPDGERSALLQAWLSQNPVYREAILVTPEGGVRAAGDPRRLGQNLARQTWFARARNAQMVVATGDAASGVVDVAVSLGTPGQSDRLLLRIGPDFFSGIDAQLRRSLALPGAAFTVTGADGQILAGGPATGAASLLEASAPTRGYGDLASSGWLVTAQAPRGANAAFETPGGRVLGFGLALTLAAAILGYALAGRAARPLARLAGAQAPDGEAAPVSRVSEFDALTRVMAGRARSSEAFLAGAGTGLDRVKRRLQTFEAMSGWSCWEIDPATNRVIWADRDSLGTPAAIDRAAELTDLTARFDPADHDLLALTIRAALAADGPHDVVLRTRAHGASGDRRVLVRFLRDAEPDAGGTPRLHALSRALTAEQRIGALRPADLNERRRDLVLRRVTDGIVHDFNAVLTVVQANLGALRRRHALEPDPARLVDAALTGALRGTALTRRLLHLVRGDAEHTAGSVAESDLAATVAAFLPFLQANVLRGTPVIDRIPADLPRARCGERFLEVLLLNVAFHFRDLGLNGFAIGAAAPGDGEAPGLDLPPGPYLRLLLASGRPTPGTGPRTSTTEALATVALLLGEAGGGLHLVSDGTAEAAFLAEIWLPAAERARAAEAPPGQPDLRILLVESDSLVRASLAEALIDLGHRVVQAASGEHALALLAESAGYDAMIADQSMPVMTGLQLAATVVERHPGIRIILASPHGQLPSAARAFLQLDKPFRQEDLAAILGAVSPQRAEAA</sequence>
<evidence type="ECO:0000256" key="6">
    <source>
        <dbReference type="PROSITE-ProRule" id="PRU00169"/>
    </source>
</evidence>
<protein>
    <recommendedName>
        <fullName evidence="2">histidine kinase</fullName>
        <ecNumber evidence="2">2.7.13.3</ecNumber>
    </recommendedName>
</protein>
<dbReference type="SUPFAM" id="SSF52172">
    <property type="entry name" value="CheY-like"/>
    <property type="match status" value="1"/>
</dbReference>
<keyword evidence="4" id="KW-0805">Transcription regulation</keyword>
<name>A0A6N6MU14_9HYPH</name>
<dbReference type="RefSeq" id="WP_150963049.1">
    <property type="nucleotide sequence ID" value="NZ_VZZJ01000006.1"/>
</dbReference>
<reference evidence="9 10" key="1">
    <citation type="submission" date="2019-09" db="EMBL/GenBank/DDBJ databases">
        <title>YIM 132548 draft genome.</title>
        <authorList>
            <person name="Jiang L."/>
        </authorList>
    </citation>
    <scope>NUCLEOTIDE SEQUENCE [LARGE SCALE GENOMIC DNA]</scope>
    <source>
        <strain evidence="9 10">YIM 132548</strain>
    </source>
</reference>